<name>W4JQ24_HETIT</name>
<dbReference type="InParanoid" id="W4JQ24"/>
<sequence length="126" mass="13801">KAFSIATAVVVATGMAGIVGVKTYLGVRDTQEFAMLMRQIVLTKMPILASRIHRPTEPDILLPTVPFTASTPPSPAGSIEAWSWSAAQERLFQAYEKGGFQGWAEAALQELEAEAEIERRKRGLDR</sequence>
<protein>
    <submittedName>
        <fullName evidence="1">Uncharacterized protein</fullName>
    </submittedName>
</protein>
<dbReference type="Proteomes" id="UP000030671">
    <property type="component" value="Unassembled WGS sequence"/>
</dbReference>
<dbReference type="RefSeq" id="XP_009551932.1">
    <property type="nucleotide sequence ID" value="XM_009553637.1"/>
</dbReference>
<accession>W4JQ24</accession>
<evidence type="ECO:0000313" key="2">
    <source>
        <dbReference type="Proteomes" id="UP000030671"/>
    </source>
</evidence>
<dbReference type="OrthoDB" id="5346979at2759"/>
<dbReference type="GeneID" id="20671551"/>
<gene>
    <name evidence="1" type="ORF">HETIRDRAFT_330131</name>
</gene>
<keyword evidence="2" id="KW-1185">Reference proteome</keyword>
<dbReference type="EMBL" id="KI925465">
    <property type="protein sequence ID" value="ETW75667.1"/>
    <property type="molecule type" value="Genomic_DNA"/>
</dbReference>
<organism evidence="1 2">
    <name type="scientific">Heterobasidion irregulare (strain TC 32-1)</name>
    <dbReference type="NCBI Taxonomy" id="747525"/>
    <lineage>
        <taxon>Eukaryota</taxon>
        <taxon>Fungi</taxon>
        <taxon>Dikarya</taxon>
        <taxon>Basidiomycota</taxon>
        <taxon>Agaricomycotina</taxon>
        <taxon>Agaricomycetes</taxon>
        <taxon>Russulales</taxon>
        <taxon>Bondarzewiaceae</taxon>
        <taxon>Heterobasidion</taxon>
        <taxon>Heterobasidion annosum species complex</taxon>
    </lineage>
</organism>
<proteinExistence type="predicted"/>
<feature type="non-terminal residue" evidence="1">
    <location>
        <position position="1"/>
    </location>
</feature>
<dbReference type="HOGENOM" id="CLU_165184_0_0_1"/>
<dbReference type="KEGG" id="hir:HETIRDRAFT_330131"/>
<evidence type="ECO:0000313" key="1">
    <source>
        <dbReference type="EMBL" id="ETW75667.1"/>
    </source>
</evidence>
<dbReference type="AlphaFoldDB" id="W4JQ24"/>
<reference evidence="1 2" key="1">
    <citation type="journal article" date="2012" name="New Phytol.">
        <title>Insight into trade-off between wood decay and parasitism from the genome of a fungal forest pathogen.</title>
        <authorList>
            <person name="Olson A."/>
            <person name="Aerts A."/>
            <person name="Asiegbu F."/>
            <person name="Belbahri L."/>
            <person name="Bouzid O."/>
            <person name="Broberg A."/>
            <person name="Canback B."/>
            <person name="Coutinho P.M."/>
            <person name="Cullen D."/>
            <person name="Dalman K."/>
            <person name="Deflorio G."/>
            <person name="van Diepen L.T."/>
            <person name="Dunand C."/>
            <person name="Duplessis S."/>
            <person name="Durling M."/>
            <person name="Gonthier P."/>
            <person name="Grimwood J."/>
            <person name="Fossdal C.G."/>
            <person name="Hansson D."/>
            <person name="Henrissat B."/>
            <person name="Hietala A."/>
            <person name="Himmelstrand K."/>
            <person name="Hoffmeister D."/>
            <person name="Hogberg N."/>
            <person name="James T.Y."/>
            <person name="Karlsson M."/>
            <person name="Kohler A."/>
            <person name="Kues U."/>
            <person name="Lee Y.H."/>
            <person name="Lin Y.C."/>
            <person name="Lind M."/>
            <person name="Lindquist E."/>
            <person name="Lombard V."/>
            <person name="Lucas S."/>
            <person name="Lunden K."/>
            <person name="Morin E."/>
            <person name="Murat C."/>
            <person name="Park J."/>
            <person name="Raffaello T."/>
            <person name="Rouze P."/>
            <person name="Salamov A."/>
            <person name="Schmutz J."/>
            <person name="Solheim H."/>
            <person name="Stahlberg J."/>
            <person name="Velez H."/>
            <person name="de Vries R.P."/>
            <person name="Wiebenga A."/>
            <person name="Woodward S."/>
            <person name="Yakovlev I."/>
            <person name="Garbelotto M."/>
            <person name="Martin F."/>
            <person name="Grigoriev I.V."/>
            <person name="Stenlid J."/>
        </authorList>
    </citation>
    <scope>NUCLEOTIDE SEQUENCE [LARGE SCALE GENOMIC DNA]</scope>
    <source>
        <strain evidence="1 2">TC 32-1</strain>
    </source>
</reference>